<keyword evidence="6" id="KW-0406">Ion transport</keyword>
<evidence type="ECO:0000313" key="15">
    <source>
        <dbReference type="Proteomes" id="UP000008311"/>
    </source>
</evidence>
<dbReference type="GO" id="GO:0006826">
    <property type="term" value="P:iron ion transport"/>
    <property type="evidence" value="ECO:0007669"/>
    <property type="project" value="UniProtKB-KW"/>
</dbReference>
<dbReference type="InParanoid" id="B9T8A4"/>
<evidence type="ECO:0000256" key="2">
    <source>
        <dbReference type="ARBA" id="ARBA00022448"/>
    </source>
</evidence>
<evidence type="ECO:0000256" key="1">
    <source>
        <dbReference type="ARBA" id="ARBA00004571"/>
    </source>
</evidence>
<evidence type="ECO:0000259" key="12">
    <source>
        <dbReference type="Pfam" id="PF07715"/>
    </source>
</evidence>
<keyword evidence="7" id="KW-0798">TonB box</keyword>
<evidence type="ECO:0000256" key="4">
    <source>
        <dbReference type="ARBA" id="ARBA00022692"/>
    </source>
</evidence>
<dbReference type="Proteomes" id="UP000008311">
    <property type="component" value="Unassembled WGS sequence"/>
</dbReference>
<feature type="domain" description="TonB-dependent receptor plug" evidence="12">
    <location>
        <begin position="110"/>
        <end position="217"/>
    </location>
</feature>
<comment type="subcellular location">
    <subcellularLocation>
        <location evidence="1">Cell outer membrane</location>
        <topology evidence="1">Multi-pass membrane protein</topology>
    </subcellularLocation>
</comment>
<name>B9T8A4_RICCO</name>
<keyword evidence="3" id="KW-0410">Iron transport</keyword>
<evidence type="ECO:0008006" key="16">
    <source>
        <dbReference type="Google" id="ProtNLM"/>
    </source>
</evidence>
<evidence type="ECO:0000256" key="5">
    <source>
        <dbReference type="ARBA" id="ARBA00023004"/>
    </source>
</evidence>
<dbReference type="PROSITE" id="PS52016">
    <property type="entry name" value="TONB_DEPENDENT_REC_3"/>
    <property type="match status" value="1"/>
</dbReference>
<organism evidence="14 15">
    <name type="scientific">Ricinus communis</name>
    <name type="common">Castor bean</name>
    <dbReference type="NCBI Taxonomy" id="3988"/>
    <lineage>
        <taxon>Eukaryota</taxon>
        <taxon>Viridiplantae</taxon>
        <taxon>Streptophyta</taxon>
        <taxon>Embryophyta</taxon>
        <taxon>Tracheophyta</taxon>
        <taxon>Spermatophyta</taxon>
        <taxon>Magnoliopsida</taxon>
        <taxon>eudicotyledons</taxon>
        <taxon>Gunneridae</taxon>
        <taxon>Pentapetalae</taxon>
        <taxon>rosids</taxon>
        <taxon>fabids</taxon>
        <taxon>Malpighiales</taxon>
        <taxon>Euphorbiaceae</taxon>
        <taxon>Acalyphoideae</taxon>
        <taxon>Acalypheae</taxon>
        <taxon>Ricinus</taxon>
    </lineage>
</organism>
<dbReference type="InterPro" id="IPR000531">
    <property type="entry name" value="Beta-barrel_TonB"/>
</dbReference>
<dbReference type="InterPro" id="IPR032874">
    <property type="entry name" value="DDE_dom"/>
</dbReference>
<dbReference type="Pfam" id="PF07715">
    <property type="entry name" value="Plug"/>
    <property type="match status" value="1"/>
</dbReference>
<dbReference type="Gene3D" id="2.40.170.20">
    <property type="entry name" value="TonB-dependent receptor, beta-barrel domain"/>
    <property type="match status" value="1"/>
</dbReference>
<evidence type="ECO:0000256" key="10">
    <source>
        <dbReference type="SAM" id="MobiDB-lite"/>
    </source>
</evidence>
<feature type="region of interest" description="Disordered" evidence="10">
    <location>
        <begin position="72"/>
        <end position="98"/>
    </location>
</feature>
<gene>
    <name evidence="14" type="ORF">RCOM_0008530</name>
</gene>
<evidence type="ECO:0000256" key="6">
    <source>
        <dbReference type="ARBA" id="ARBA00023065"/>
    </source>
</evidence>
<dbReference type="SUPFAM" id="SSF56935">
    <property type="entry name" value="Porins"/>
    <property type="match status" value="1"/>
</dbReference>
<keyword evidence="4" id="KW-0812">Transmembrane</keyword>
<dbReference type="PANTHER" id="PTHR32552">
    <property type="entry name" value="FERRICHROME IRON RECEPTOR-RELATED"/>
    <property type="match status" value="1"/>
</dbReference>
<dbReference type="InterPro" id="IPR039426">
    <property type="entry name" value="TonB-dep_rcpt-like"/>
</dbReference>
<evidence type="ECO:0000256" key="7">
    <source>
        <dbReference type="ARBA" id="ARBA00023077"/>
    </source>
</evidence>
<keyword evidence="8" id="KW-0472">Membrane</keyword>
<dbReference type="InterPro" id="IPR036942">
    <property type="entry name" value="Beta-barrel_TonB_sf"/>
</dbReference>
<evidence type="ECO:0000259" key="11">
    <source>
        <dbReference type="Pfam" id="PF00593"/>
    </source>
</evidence>
<feature type="domain" description="TonB-dependent receptor-like beta-barrel" evidence="11">
    <location>
        <begin position="295"/>
        <end position="639"/>
    </location>
</feature>
<proteinExistence type="predicted"/>
<protein>
    <recommendedName>
        <fullName evidence="16">TonB-dependent receptor plug domain-containing protein</fullName>
    </recommendedName>
</protein>
<dbReference type="AlphaFoldDB" id="B9T8A4"/>
<accession>B9T8A4</accession>
<keyword evidence="5" id="KW-0408">Iron</keyword>
<evidence type="ECO:0000256" key="9">
    <source>
        <dbReference type="ARBA" id="ARBA00023237"/>
    </source>
</evidence>
<evidence type="ECO:0000313" key="14">
    <source>
        <dbReference type="EMBL" id="EEF27903.1"/>
    </source>
</evidence>
<dbReference type="InterPro" id="IPR012910">
    <property type="entry name" value="Plug_dom"/>
</dbReference>
<dbReference type="PANTHER" id="PTHR32552:SF81">
    <property type="entry name" value="TONB-DEPENDENT OUTER MEMBRANE RECEPTOR"/>
    <property type="match status" value="1"/>
</dbReference>
<keyword evidence="15" id="KW-1185">Reference proteome</keyword>
<evidence type="ECO:0000259" key="13">
    <source>
        <dbReference type="Pfam" id="PF13610"/>
    </source>
</evidence>
<evidence type="ECO:0000256" key="8">
    <source>
        <dbReference type="ARBA" id="ARBA00023136"/>
    </source>
</evidence>
<reference evidence="15" key="1">
    <citation type="journal article" date="2010" name="Nat. Biotechnol.">
        <title>Draft genome sequence of the oilseed species Ricinus communis.</title>
        <authorList>
            <person name="Chan A.P."/>
            <person name="Crabtree J."/>
            <person name="Zhao Q."/>
            <person name="Lorenzi H."/>
            <person name="Orvis J."/>
            <person name="Puiu D."/>
            <person name="Melake-Berhan A."/>
            <person name="Jones K.M."/>
            <person name="Redman J."/>
            <person name="Chen G."/>
            <person name="Cahoon E.B."/>
            <person name="Gedil M."/>
            <person name="Stanke M."/>
            <person name="Haas B.J."/>
            <person name="Wortman J.R."/>
            <person name="Fraser-Liggett C.M."/>
            <person name="Ravel J."/>
            <person name="Rabinowicz P.D."/>
        </authorList>
    </citation>
    <scope>NUCLEOTIDE SEQUENCE [LARGE SCALE GENOMIC DNA]</scope>
    <source>
        <strain evidence="15">cv. Hale</strain>
    </source>
</reference>
<evidence type="ECO:0000256" key="3">
    <source>
        <dbReference type="ARBA" id="ARBA00022496"/>
    </source>
</evidence>
<dbReference type="Pfam" id="PF00593">
    <property type="entry name" value="TonB_dep_Rec_b-barrel"/>
    <property type="match status" value="1"/>
</dbReference>
<dbReference type="EMBL" id="EQ974968">
    <property type="protein sequence ID" value="EEF27903.1"/>
    <property type="molecule type" value="Genomic_DNA"/>
</dbReference>
<keyword evidence="9" id="KW-0998">Cell outer membrane</keyword>
<feature type="compositionally biased region" description="Low complexity" evidence="10">
    <location>
        <begin position="77"/>
        <end position="94"/>
    </location>
</feature>
<feature type="domain" description="DDE" evidence="13">
    <location>
        <begin position="700"/>
        <end position="794"/>
    </location>
</feature>
<dbReference type="Pfam" id="PF13610">
    <property type="entry name" value="DDE_Tnp_IS240"/>
    <property type="match status" value="1"/>
</dbReference>
<keyword evidence="2" id="KW-0813">Transport</keyword>
<feature type="region of interest" description="Disordered" evidence="10">
    <location>
        <begin position="1"/>
        <end position="25"/>
    </location>
</feature>
<sequence>MSSTSHIEGQRAVHRPPFHQSLGRRSGSIDAMRQGLPACCLRVVRTVRHTLLNATIAAAVAAAAPDVFATEGNQAQSTTESPDSSMSASSTESTVLEPVTVTARKTTERLQDVPESITVLQAKTLKESPFDPGVAIAGHAPNVQWVNRTTGSQWFSIRGVSSLGTPANYSDGTIAFNVDGVPNSMMSASNMLIDVDHIEVLRGPQGTLWGTNALGGAINVVTKQPDGTRDVHVTTEIGEHGYRMGEAVLGGNIVPGELDGRMAIRYGHEDGDVRSLYTDKLGKRNIGAFRGGLRFTGLDDTLITLTGTYLHDQANAPLYLLRSASQFPTSGILTEPDSKATQTGATLTVEHFFNNFQLTSISSYQHNKLESELDTVDKLVYDAIGFPASSNVGHSTDQENIFSQEIRLNSLEGAPVRWVVGASAMRTNGIRWCSSTQCAPPPYSGSVTMKSDLDTTNLGLFGDISIPFANRWEFSIGGRVSHDNIEMKQDNSLGLASLTGSNSTSQTYPTGRVALSYKWTNDIQSYVSVARGHASRVYPLFSYPVDGVVANPYPAALGWTYEAGVKADLLSHRLQIDASVYHNDIKNGVMSYLDPSLGAFRTTYQDYKTSGFELQARALIAEGLSFSGGVGYIHSELGANGAAPARSGRNDGGMGSVAGAYNAPALGASLCAGIRQTVERPLQATGQSVACRRDLPLGVLQVGRKAIKHQGLPPKTITLDGYAASHRAVREMKADGLLPQDRKVRSSKYLNNLLEQDHRNIKSRTKVMLGFKRFRNAAITLSGIELVYRIRKGQFSLAKLRLKDTAAPAVWMAVLSA</sequence>